<dbReference type="KEGG" id="rhg:EXZ61_08925"/>
<dbReference type="SUPFAM" id="SSF48230">
    <property type="entry name" value="Chondroitin AC/alginate lyase"/>
    <property type="match status" value="1"/>
</dbReference>
<dbReference type="AlphaFoldDB" id="A0A515ENS7"/>
<evidence type="ECO:0008006" key="4">
    <source>
        <dbReference type="Google" id="ProtNLM"/>
    </source>
</evidence>
<name>A0A515ENS7_9BURK</name>
<keyword evidence="1" id="KW-0732">Signal</keyword>
<keyword evidence="3" id="KW-1185">Reference proteome</keyword>
<reference evidence="3" key="1">
    <citation type="submission" date="2019-02" db="EMBL/GenBank/DDBJ databases">
        <title>Complete genome sequence of Rhodoferax sp. Gr-4.</title>
        <authorList>
            <person name="Jin L."/>
        </authorList>
    </citation>
    <scope>NUCLEOTIDE SEQUENCE [LARGE SCALE GENOMIC DNA]</scope>
    <source>
        <strain evidence="3">Gr-4</strain>
    </source>
</reference>
<organism evidence="2 3">
    <name type="scientific">Rhodoferax aquaticus</name>
    <dbReference type="NCBI Taxonomy" id="2527691"/>
    <lineage>
        <taxon>Bacteria</taxon>
        <taxon>Pseudomonadati</taxon>
        <taxon>Pseudomonadota</taxon>
        <taxon>Betaproteobacteria</taxon>
        <taxon>Burkholderiales</taxon>
        <taxon>Comamonadaceae</taxon>
        <taxon>Rhodoferax</taxon>
    </lineage>
</organism>
<gene>
    <name evidence="2" type="ORF">EXZ61_08925</name>
</gene>
<dbReference type="Proteomes" id="UP000317365">
    <property type="component" value="Chromosome"/>
</dbReference>
<dbReference type="Gene3D" id="1.50.10.100">
    <property type="entry name" value="Chondroitin AC/alginate lyase"/>
    <property type="match status" value="1"/>
</dbReference>
<dbReference type="EMBL" id="CP036282">
    <property type="protein sequence ID" value="QDL54278.1"/>
    <property type="molecule type" value="Genomic_DNA"/>
</dbReference>
<sequence>MGTTVRLRVFAWVLACSYVIGASAAEFPEIKPERVKALTPWLADTPSGTGPTCADRSAWERADVQARLQEITKAAPKLADQPVPAWDDAAYLEYSRNGVRGNGERMMNARKAGLHVLVLAECAQWQGRFLPAITRLLQALTSQPTWTWAAHDKTLRSFRDHHYEVDLMAADTAHELGQALYMLGSKLDATTQAAVRQAIVQRVLDPVRRSYVKGGKDHWWLQADHNWNAVCLKGVTGAALAVLAGKEDRAVFVAGAEHYIQRYLSGFPSDGYALEGPGYWNYGFSHFVELRELLMQATQGQLDLFAPDKVREIALYGYRYEMAPGQVALFGDAGRSTRMDDFTRAYANQALQLGQPQTLATQPIGASAPANSSPLVLASLKLFAQPALVPSTSALSRESMGLHTLFTSVGVLVSRPGPGESLGFAIKAGGNGNHSHNDVGSYSIALGAEQPVGDAGATVYSSKTFSKERFTIRGINSWGHPVPVVGGQLQQESTKVQAPMLAQHLDAQGSMVRIDMKPAYTLPMLQKLERTAQHTRAPEAKIAIEDAFRFQSPQTFETAIISTGQVKLLPDNTIDFGQKREHLMATVTASQPFVLTSETVTEEGLTFTRVAVRLVQAASEGFVRVEFKPATP</sequence>
<proteinExistence type="predicted"/>
<dbReference type="PANTHER" id="PTHR38045:SF1">
    <property type="entry name" value="HEPARINASE II_III-LIKE PROTEIN"/>
    <property type="match status" value="1"/>
</dbReference>
<accession>A0A515ENS7</accession>
<feature type="signal peptide" evidence="1">
    <location>
        <begin position="1"/>
        <end position="24"/>
    </location>
</feature>
<evidence type="ECO:0000313" key="2">
    <source>
        <dbReference type="EMBL" id="QDL54278.1"/>
    </source>
</evidence>
<evidence type="ECO:0000256" key="1">
    <source>
        <dbReference type="SAM" id="SignalP"/>
    </source>
</evidence>
<dbReference type="InterPro" id="IPR008929">
    <property type="entry name" value="Chondroitin_lyas"/>
</dbReference>
<reference evidence="3" key="2">
    <citation type="journal article" date="2020" name="Int. J. Syst. Evol. Microbiol.">
        <title>Genomic insights into a novel species Rhodoferax aquaticus sp. nov., isolated from freshwater.</title>
        <authorList>
            <person name="Li T."/>
            <person name="Zhuo Y."/>
            <person name="Jin C.Z."/>
            <person name="Wu X."/>
            <person name="Ko S.R."/>
            <person name="Jin F.J."/>
            <person name="Ahn C.Y."/>
            <person name="Oh H.M."/>
            <person name="Lee H.G."/>
            <person name="Jin L."/>
        </authorList>
    </citation>
    <scope>NUCLEOTIDE SEQUENCE [LARGE SCALE GENOMIC DNA]</scope>
    <source>
        <strain evidence="3">Gr-4</strain>
    </source>
</reference>
<protein>
    <recommendedName>
        <fullName evidence="4">Heparinase</fullName>
    </recommendedName>
</protein>
<feature type="chain" id="PRO_5021722071" description="Heparinase" evidence="1">
    <location>
        <begin position="25"/>
        <end position="632"/>
    </location>
</feature>
<dbReference type="Gene3D" id="2.70.98.70">
    <property type="match status" value="1"/>
</dbReference>
<dbReference type="RefSeq" id="WP_142811047.1">
    <property type="nucleotide sequence ID" value="NZ_CP036282.1"/>
</dbReference>
<evidence type="ECO:0000313" key="3">
    <source>
        <dbReference type="Proteomes" id="UP000317365"/>
    </source>
</evidence>
<dbReference type="PANTHER" id="PTHR38045">
    <property type="entry name" value="CHROMOSOME 1, WHOLE GENOME SHOTGUN SEQUENCE"/>
    <property type="match status" value="1"/>
</dbReference>